<dbReference type="RefSeq" id="WP_187013177.1">
    <property type="nucleotide sequence ID" value="NZ_JACOQI010000001.1"/>
</dbReference>
<accession>A0A923S5P5</accession>
<evidence type="ECO:0000313" key="2">
    <source>
        <dbReference type="EMBL" id="MBC5768756.1"/>
    </source>
</evidence>
<dbReference type="Pfam" id="PF05136">
    <property type="entry name" value="Phage_portal_2"/>
    <property type="match status" value="1"/>
</dbReference>
<dbReference type="GO" id="GO:0005198">
    <property type="term" value="F:structural molecule activity"/>
    <property type="evidence" value="ECO:0007669"/>
    <property type="project" value="InterPro"/>
</dbReference>
<feature type="region of interest" description="Disordered" evidence="1">
    <location>
        <begin position="1"/>
        <end position="22"/>
    </location>
</feature>
<gene>
    <name evidence="2" type="ORF">H8Z83_00110</name>
</gene>
<proteinExistence type="predicted"/>
<keyword evidence="3" id="KW-1185">Reference proteome</keyword>
<dbReference type="EMBL" id="JACOQI010000001">
    <property type="protein sequence ID" value="MBC5768756.1"/>
    <property type="molecule type" value="Genomic_DNA"/>
</dbReference>
<comment type="caution">
    <text evidence="2">The sequence shown here is derived from an EMBL/GenBank/DDBJ whole genome shotgun (WGS) entry which is preliminary data.</text>
</comment>
<dbReference type="Proteomes" id="UP000620327">
    <property type="component" value="Unassembled WGS sequence"/>
</dbReference>
<feature type="compositionally biased region" description="Basic residues" evidence="1">
    <location>
        <begin position="1"/>
        <end position="10"/>
    </location>
</feature>
<organism evidence="2 3">
    <name type="scientific">Dysosmobacter segnis</name>
    <dbReference type="NCBI Taxonomy" id="2763042"/>
    <lineage>
        <taxon>Bacteria</taxon>
        <taxon>Bacillati</taxon>
        <taxon>Bacillota</taxon>
        <taxon>Clostridia</taxon>
        <taxon>Eubacteriales</taxon>
        <taxon>Oscillospiraceae</taxon>
        <taxon>Dysosmobacter</taxon>
    </lineage>
</organism>
<dbReference type="NCBIfam" id="TIGR01539">
    <property type="entry name" value="portal_lambda"/>
    <property type="match status" value="1"/>
</dbReference>
<dbReference type="InterPro" id="IPR006429">
    <property type="entry name" value="Phage_lambda_portal"/>
</dbReference>
<feature type="region of interest" description="Disordered" evidence="1">
    <location>
        <begin position="522"/>
        <end position="541"/>
    </location>
</feature>
<dbReference type="GO" id="GO:0019068">
    <property type="term" value="P:virion assembly"/>
    <property type="evidence" value="ECO:0007669"/>
    <property type="project" value="InterPro"/>
</dbReference>
<reference evidence="2" key="1">
    <citation type="submission" date="2020-08" db="EMBL/GenBank/DDBJ databases">
        <title>Genome public.</title>
        <authorList>
            <person name="Liu C."/>
            <person name="Sun Q."/>
        </authorList>
    </citation>
    <scope>NUCLEOTIDE SEQUENCE</scope>
    <source>
        <strain evidence="2">BX15</strain>
    </source>
</reference>
<sequence>MSNKKDRRRAAAPQAKGYSEAGASLTRRALKGFVPDSGAPNEDINRNNATLRQRARMLYMAAPVATAAINTNRTKVIGTGLTLKASVDREVLGISPEAAKKWQHAAEMEFRLWAGKKQNCDALGLNNFESLQQLALKSWLLSGDVFALVKRYPATPLNPYTLRLHIVEADRACTPSEYGGGVTIGGFVEGKIPEGKPGAGHKVYDGVEVDSNGRVVAYHISNTYPHEITSEPQKWQRVEAYGAKTGLPNILHIMDSERPDQYRGVPYLAQVIEPLLQLRRYTESELMAALVQSFFTAWIETETDPSDTPFNEVGAGDIAGVPTEVNADGGPMANNISDDDNEYEMGPGTVTHLAPGEKVNFGNPNIPTAGFETFVKTLCKLVGAALELPYDVLIKEFNSSYSASRGALLEAWEAFKMRRKWFVDDFCQPVYEMFLAEAVALGRINAPGFFTDPLVREAWCGARWIGPVQGSLDPKKEAEAALMLIDNAIKTHEQVSREMSGGDWEENVEQLQRENELLTQAGGNKVTVVSASPKEGDGDED</sequence>
<evidence type="ECO:0000313" key="3">
    <source>
        <dbReference type="Proteomes" id="UP000620327"/>
    </source>
</evidence>
<protein>
    <submittedName>
        <fullName evidence="2">Phage portal protein</fullName>
    </submittedName>
</protein>
<evidence type="ECO:0000256" key="1">
    <source>
        <dbReference type="SAM" id="MobiDB-lite"/>
    </source>
</evidence>
<name>A0A923S5P5_9FIRM</name>
<dbReference type="AlphaFoldDB" id="A0A923S5P5"/>